<sequence>MKNGTQGFTLIELLIVIAIIGILAAVLIPNLLNARKAANNTAAATMARNAATAGEAYRANGGTLVTSATDCSDATTLNMSGYGANQSVVACKFFQDANATYTATKSSDGKIYTFDGTTVKGPLTTAPASFTGL</sequence>
<evidence type="ECO:0000256" key="4">
    <source>
        <dbReference type="ARBA" id="ARBA00022692"/>
    </source>
</evidence>
<dbReference type="SUPFAM" id="SSF54523">
    <property type="entry name" value="Pili subunits"/>
    <property type="match status" value="1"/>
</dbReference>
<evidence type="ECO:0000256" key="6">
    <source>
        <dbReference type="ARBA" id="ARBA00022989"/>
    </source>
</evidence>
<dbReference type="Gene3D" id="3.30.700.10">
    <property type="entry name" value="Glycoprotein, Type 4 Pilin"/>
    <property type="match status" value="1"/>
</dbReference>
<dbReference type="Proteomes" id="UP000630135">
    <property type="component" value="Unassembled WGS sequence"/>
</dbReference>
<protein>
    <recommendedName>
        <fullName evidence="12">Prepilin-type N-terminal cleavage/methylation domain-containing protein</fullName>
    </recommendedName>
</protein>
<evidence type="ECO:0000313" key="10">
    <source>
        <dbReference type="EMBL" id="GGP31106.1"/>
    </source>
</evidence>
<evidence type="ECO:0000256" key="3">
    <source>
        <dbReference type="ARBA" id="ARBA00022481"/>
    </source>
</evidence>
<evidence type="ECO:0008006" key="12">
    <source>
        <dbReference type="Google" id="ProtNLM"/>
    </source>
</evidence>
<keyword evidence="8" id="KW-0998">Cell outer membrane</keyword>
<evidence type="ECO:0000256" key="2">
    <source>
        <dbReference type="ARBA" id="ARBA00004418"/>
    </source>
</evidence>
<comment type="subcellular location">
    <subcellularLocation>
        <location evidence="1">Cell outer membrane</location>
        <topology evidence="1">Single-pass membrane protein</topology>
    </subcellularLocation>
    <subcellularLocation>
        <location evidence="2">Periplasm</location>
    </subcellularLocation>
</comment>
<evidence type="ECO:0000256" key="1">
    <source>
        <dbReference type="ARBA" id="ARBA00004203"/>
    </source>
</evidence>
<evidence type="ECO:0000256" key="9">
    <source>
        <dbReference type="SAM" id="Phobius"/>
    </source>
</evidence>
<evidence type="ECO:0000256" key="5">
    <source>
        <dbReference type="ARBA" id="ARBA00022764"/>
    </source>
</evidence>
<dbReference type="InterPro" id="IPR045584">
    <property type="entry name" value="Pilin-like"/>
</dbReference>
<keyword evidence="5" id="KW-0574">Periplasm</keyword>
<organism evidence="10 11">
    <name type="scientific">Deinococcus wulumuqiensis</name>
    <dbReference type="NCBI Taxonomy" id="980427"/>
    <lineage>
        <taxon>Bacteria</taxon>
        <taxon>Thermotogati</taxon>
        <taxon>Deinococcota</taxon>
        <taxon>Deinococci</taxon>
        <taxon>Deinococcales</taxon>
        <taxon>Deinococcaceae</taxon>
        <taxon>Deinococcus</taxon>
    </lineage>
</organism>
<evidence type="ECO:0000313" key="11">
    <source>
        <dbReference type="Proteomes" id="UP000630135"/>
    </source>
</evidence>
<dbReference type="Pfam" id="PF07963">
    <property type="entry name" value="N_methyl"/>
    <property type="match status" value="1"/>
</dbReference>
<dbReference type="InterPro" id="IPR012902">
    <property type="entry name" value="N_methyl_site"/>
</dbReference>
<evidence type="ECO:0000256" key="8">
    <source>
        <dbReference type="ARBA" id="ARBA00023237"/>
    </source>
</evidence>
<dbReference type="RefSeq" id="WP_017871352.1">
    <property type="nucleotide sequence ID" value="NZ_BMLZ01000051.1"/>
</dbReference>
<reference evidence="11" key="1">
    <citation type="journal article" date="2019" name="Int. J. Syst. Evol. Microbiol.">
        <title>The Global Catalogue of Microorganisms (GCM) 10K type strain sequencing project: providing services to taxonomists for standard genome sequencing and annotation.</title>
        <authorList>
            <consortium name="The Broad Institute Genomics Platform"/>
            <consortium name="The Broad Institute Genome Sequencing Center for Infectious Disease"/>
            <person name="Wu L."/>
            <person name="Ma J."/>
        </authorList>
    </citation>
    <scope>NUCLEOTIDE SEQUENCE [LARGE SCALE GENOMIC DNA]</scope>
    <source>
        <strain evidence="11">CGMCC 1.8884</strain>
    </source>
</reference>
<keyword evidence="7 9" id="KW-0472">Membrane</keyword>
<keyword evidence="3" id="KW-0488">Methylation</keyword>
<dbReference type="PANTHER" id="PTHR30093:SF44">
    <property type="entry name" value="TYPE II SECRETION SYSTEM CORE PROTEIN G"/>
    <property type="match status" value="1"/>
</dbReference>
<dbReference type="NCBIfam" id="TIGR02532">
    <property type="entry name" value="IV_pilin_GFxxxE"/>
    <property type="match status" value="1"/>
</dbReference>
<gene>
    <name evidence="10" type="ORF">GCM10008021_27570</name>
</gene>
<keyword evidence="6 9" id="KW-1133">Transmembrane helix</keyword>
<proteinExistence type="predicted"/>
<dbReference type="EMBL" id="BMLZ01000051">
    <property type="protein sequence ID" value="GGP31106.1"/>
    <property type="molecule type" value="Genomic_DNA"/>
</dbReference>
<name>A0ABQ2Q098_9DEIO</name>
<accession>A0ABQ2Q098</accession>
<keyword evidence="4 9" id="KW-0812">Transmembrane</keyword>
<dbReference type="GeneID" id="59163584"/>
<keyword evidence="11" id="KW-1185">Reference proteome</keyword>
<comment type="caution">
    <text evidence="10">The sequence shown here is derived from an EMBL/GenBank/DDBJ whole genome shotgun (WGS) entry which is preliminary data.</text>
</comment>
<dbReference type="PANTHER" id="PTHR30093">
    <property type="entry name" value="GENERAL SECRETION PATHWAY PROTEIN G"/>
    <property type="match status" value="1"/>
</dbReference>
<dbReference type="PROSITE" id="PS00409">
    <property type="entry name" value="PROKAR_NTER_METHYL"/>
    <property type="match status" value="1"/>
</dbReference>
<feature type="transmembrane region" description="Helical" evidence="9">
    <location>
        <begin position="6"/>
        <end position="28"/>
    </location>
</feature>
<evidence type="ECO:0000256" key="7">
    <source>
        <dbReference type="ARBA" id="ARBA00023136"/>
    </source>
</evidence>